<evidence type="ECO:0000256" key="8">
    <source>
        <dbReference type="ARBA" id="ARBA00047899"/>
    </source>
</evidence>
<dbReference type="STRING" id="1156394.T0RTQ6"/>
<dbReference type="PROSITE" id="PS00107">
    <property type="entry name" value="PROTEIN_KINASE_ATP"/>
    <property type="match status" value="1"/>
</dbReference>
<dbReference type="eggNOG" id="KOG0201">
    <property type="taxonomic scope" value="Eukaryota"/>
</dbReference>
<dbReference type="InterPro" id="IPR011009">
    <property type="entry name" value="Kinase-like_dom_sf"/>
</dbReference>
<dbReference type="CDD" id="cd06609">
    <property type="entry name" value="STKc_MST3_like"/>
    <property type="match status" value="1"/>
</dbReference>
<organism evidence="13 14">
    <name type="scientific">Saprolegnia diclina (strain VS20)</name>
    <dbReference type="NCBI Taxonomy" id="1156394"/>
    <lineage>
        <taxon>Eukaryota</taxon>
        <taxon>Sar</taxon>
        <taxon>Stramenopiles</taxon>
        <taxon>Oomycota</taxon>
        <taxon>Saprolegniomycetes</taxon>
        <taxon>Saprolegniales</taxon>
        <taxon>Saprolegniaceae</taxon>
        <taxon>Saprolegnia</taxon>
    </lineage>
</organism>
<dbReference type="SUPFAM" id="SSF56112">
    <property type="entry name" value="Protein kinase-like (PK-like)"/>
    <property type="match status" value="1"/>
</dbReference>
<evidence type="ECO:0000256" key="1">
    <source>
        <dbReference type="ARBA" id="ARBA00008874"/>
    </source>
</evidence>
<dbReference type="InterPro" id="IPR050629">
    <property type="entry name" value="STE20/SPS1-PAK"/>
</dbReference>
<dbReference type="VEuPathDB" id="FungiDB:SDRG_06654"/>
<dbReference type="EC" id="2.7.11.1" evidence="2"/>
<keyword evidence="6 13" id="KW-0418">Kinase</keyword>
<evidence type="ECO:0000256" key="3">
    <source>
        <dbReference type="ARBA" id="ARBA00022527"/>
    </source>
</evidence>
<evidence type="ECO:0000256" key="11">
    <source>
        <dbReference type="SAM" id="Coils"/>
    </source>
</evidence>
<comment type="catalytic activity">
    <reaction evidence="8">
        <text>L-threonyl-[protein] + ATP = O-phospho-L-threonyl-[protein] + ADP + H(+)</text>
        <dbReference type="Rhea" id="RHEA:46608"/>
        <dbReference type="Rhea" id="RHEA-COMP:11060"/>
        <dbReference type="Rhea" id="RHEA-COMP:11605"/>
        <dbReference type="ChEBI" id="CHEBI:15378"/>
        <dbReference type="ChEBI" id="CHEBI:30013"/>
        <dbReference type="ChEBI" id="CHEBI:30616"/>
        <dbReference type="ChEBI" id="CHEBI:61977"/>
        <dbReference type="ChEBI" id="CHEBI:456216"/>
        <dbReference type="EC" id="2.7.11.1"/>
    </reaction>
</comment>
<dbReference type="Gene3D" id="3.30.200.20">
    <property type="entry name" value="Phosphorylase Kinase, domain 1"/>
    <property type="match status" value="1"/>
</dbReference>
<dbReference type="Pfam" id="PF00069">
    <property type="entry name" value="Pkinase"/>
    <property type="match status" value="1"/>
</dbReference>
<keyword evidence="14" id="KW-1185">Reference proteome</keyword>
<feature type="domain" description="Protein kinase" evidence="12">
    <location>
        <begin position="28"/>
        <end position="278"/>
    </location>
</feature>
<dbReference type="FunFam" id="1.10.510.10:FF:000499">
    <property type="entry name" value="Serine/threonine-protein kinase KIC1"/>
    <property type="match status" value="1"/>
</dbReference>
<evidence type="ECO:0000313" key="14">
    <source>
        <dbReference type="Proteomes" id="UP000030762"/>
    </source>
</evidence>
<dbReference type="Gene3D" id="1.10.510.10">
    <property type="entry name" value="Transferase(Phosphotransferase) domain 1"/>
    <property type="match status" value="1"/>
</dbReference>
<dbReference type="PROSITE" id="PS50011">
    <property type="entry name" value="PROTEIN_KINASE_DOM"/>
    <property type="match status" value="1"/>
</dbReference>
<comment type="catalytic activity">
    <reaction evidence="9">
        <text>L-seryl-[protein] + ATP = O-phospho-L-seryl-[protein] + ADP + H(+)</text>
        <dbReference type="Rhea" id="RHEA:17989"/>
        <dbReference type="Rhea" id="RHEA-COMP:9863"/>
        <dbReference type="Rhea" id="RHEA-COMP:11604"/>
        <dbReference type="ChEBI" id="CHEBI:15378"/>
        <dbReference type="ChEBI" id="CHEBI:29999"/>
        <dbReference type="ChEBI" id="CHEBI:30616"/>
        <dbReference type="ChEBI" id="CHEBI:83421"/>
        <dbReference type="ChEBI" id="CHEBI:456216"/>
        <dbReference type="EC" id="2.7.11.1"/>
    </reaction>
</comment>
<dbReference type="InParanoid" id="T0RTQ6"/>
<dbReference type="OrthoDB" id="8693905at2759"/>
<evidence type="ECO:0000256" key="7">
    <source>
        <dbReference type="ARBA" id="ARBA00022840"/>
    </source>
</evidence>
<dbReference type="RefSeq" id="XP_008610670.1">
    <property type="nucleotide sequence ID" value="XM_008612448.1"/>
</dbReference>
<keyword evidence="3" id="KW-0723">Serine/threonine-protein kinase</keyword>
<dbReference type="PANTHER" id="PTHR48012:SF10">
    <property type="entry name" value="FI20177P1"/>
    <property type="match status" value="1"/>
</dbReference>
<dbReference type="InterPro" id="IPR000719">
    <property type="entry name" value="Prot_kinase_dom"/>
</dbReference>
<evidence type="ECO:0000256" key="10">
    <source>
        <dbReference type="PROSITE-ProRule" id="PRU10141"/>
    </source>
</evidence>
<feature type="coiled-coil region" evidence="11">
    <location>
        <begin position="54"/>
        <end position="81"/>
    </location>
</feature>
<keyword evidence="5 10" id="KW-0547">Nucleotide-binding</keyword>
<evidence type="ECO:0000313" key="13">
    <source>
        <dbReference type="EMBL" id="EQC35908.1"/>
    </source>
</evidence>
<name>T0RTQ6_SAPDV</name>
<dbReference type="PANTHER" id="PTHR48012">
    <property type="entry name" value="STERILE20-LIKE KINASE, ISOFORM B-RELATED"/>
    <property type="match status" value="1"/>
</dbReference>
<sequence>MCCPVKFQSSESNSETAMQQAPMMDSCFDVLAKVGDGAFGEVYKGIDRRTNEICAIKIIDLEAAEDEIDDIQKEIAVLSQCACPQLTKYNGSFIVGTKLWIIMEYLAGGSVLDLMSPGPLNEVYIAIILHELLKGLVYLHSEKKIHRDVKAANILLAGDGRVKLADFGVTGQLTDTMTKRNTVVGTPFWMAPEVIQQSNYDSKADIWSVGITAIEMAKGEPPHSSLHPMKVLFVIPKDPPPTLDGDFSPKLKDFVSACLKKDAAERPTALELLKHPFLTSRVAKDVSSLTELIERAQIQVHAPIDESNRSFSSVTSSSAKESHLDFDDGWDFGATVRLNKDALSPKPQTSKAVFQTAGLAASMLSDDDLGEVLFEDVLKPAVFETVEDTDDEETQDVLLELLHSLESLSVDQPRFMGSVLRRISRGLQSHADPRVRAFHA</sequence>
<accession>T0RTQ6</accession>
<dbReference type="GO" id="GO:0004674">
    <property type="term" value="F:protein serine/threonine kinase activity"/>
    <property type="evidence" value="ECO:0007669"/>
    <property type="project" value="UniProtKB-KW"/>
</dbReference>
<dbReference type="SMART" id="SM00220">
    <property type="entry name" value="S_TKc"/>
    <property type="match status" value="1"/>
</dbReference>
<dbReference type="GO" id="GO:0005524">
    <property type="term" value="F:ATP binding"/>
    <property type="evidence" value="ECO:0007669"/>
    <property type="project" value="UniProtKB-UniRule"/>
</dbReference>
<dbReference type="InterPro" id="IPR017441">
    <property type="entry name" value="Protein_kinase_ATP_BS"/>
</dbReference>
<keyword evidence="7 10" id="KW-0067">ATP-binding</keyword>
<dbReference type="Proteomes" id="UP000030762">
    <property type="component" value="Unassembled WGS sequence"/>
</dbReference>
<dbReference type="EMBL" id="JH767149">
    <property type="protein sequence ID" value="EQC35908.1"/>
    <property type="molecule type" value="Genomic_DNA"/>
</dbReference>
<evidence type="ECO:0000256" key="9">
    <source>
        <dbReference type="ARBA" id="ARBA00048679"/>
    </source>
</evidence>
<dbReference type="AlphaFoldDB" id="T0RTQ6"/>
<protein>
    <recommendedName>
        <fullName evidence="2">non-specific serine/threonine protein kinase</fullName>
        <ecNumber evidence="2">2.7.11.1</ecNumber>
    </recommendedName>
</protein>
<keyword evidence="11" id="KW-0175">Coiled coil</keyword>
<keyword evidence="4" id="KW-0808">Transferase</keyword>
<evidence type="ECO:0000256" key="6">
    <source>
        <dbReference type="ARBA" id="ARBA00022777"/>
    </source>
</evidence>
<evidence type="ECO:0000256" key="5">
    <source>
        <dbReference type="ARBA" id="ARBA00022741"/>
    </source>
</evidence>
<proteinExistence type="inferred from homology"/>
<evidence type="ECO:0000259" key="12">
    <source>
        <dbReference type="PROSITE" id="PS50011"/>
    </source>
</evidence>
<evidence type="ECO:0000256" key="2">
    <source>
        <dbReference type="ARBA" id="ARBA00012513"/>
    </source>
</evidence>
<reference evidence="13 14" key="1">
    <citation type="submission" date="2012-04" db="EMBL/GenBank/DDBJ databases">
        <title>The Genome Sequence of Saprolegnia declina VS20.</title>
        <authorList>
            <consortium name="The Broad Institute Genome Sequencing Platform"/>
            <person name="Russ C."/>
            <person name="Nusbaum C."/>
            <person name="Tyler B."/>
            <person name="van West P."/>
            <person name="Dieguez-Uribeondo J."/>
            <person name="de Bruijn I."/>
            <person name="Tripathy S."/>
            <person name="Jiang R."/>
            <person name="Young S.K."/>
            <person name="Zeng Q."/>
            <person name="Gargeya S."/>
            <person name="Fitzgerald M."/>
            <person name="Haas B."/>
            <person name="Abouelleil A."/>
            <person name="Alvarado L."/>
            <person name="Arachchi H.M."/>
            <person name="Berlin A."/>
            <person name="Chapman S.B."/>
            <person name="Goldberg J."/>
            <person name="Griggs A."/>
            <person name="Gujja S."/>
            <person name="Hansen M."/>
            <person name="Howarth C."/>
            <person name="Imamovic A."/>
            <person name="Larimer J."/>
            <person name="McCowen C."/>
            <person name="Montmayeur A."/>
            <person name="Murphy C."/>
            <person name="Neiman D."/>
            <person name="Pearson M."/>
            <person name="Priest M."/>
            <person name="Roberts A."/>
            <person name="Saif S."/>
            <person name="Shea T."/>
            <person name="Sisk P."/>
            <person name="Sykes S."/>
            <person name="Wortman J."/>
            <person name="Nusbaum C."/>
            <person name="Birren B."/>
        </authorList>
    </citation>
    <scope>NUCLEOTIDE SEQUENCE [LARGE SCALE GENOMIC DNA]</scope>
    <source>
        <strain evidence="13 14">VS20</strain>
    </source>
</reference>
<dbReference type="GeneID" id="19947381"/>
<comment type="similarity">
    <text evidence="1">Belongs to the protein kinase superfamily. STE Ser/Thr protein kinase family. STE20 subfamily.</text>
</comment>
<dbReference type="OMA" id="KFIMRNA"/>
<evidence type="ECO:0000256" key="4">
    <source>
        <dbReference type="ARBA" id="ARBA00022679"/>
    </source>
</evidence>
<dbReference type="GO" id="GO:0005737">
    <property type="term" value="C:cytoplasm"/>
    <property type="evidence" value="ECO:0007669"/>
    <property type="project" value="TreeGrafter"/>
</dbReference>
<feature type="binding site" evidence="10">
    <location>
        <position position="57"/>
    </location>
    <ligand>
        <name>ATP</name>
        <dbReference type="ChEBI" id="CHEBI:30616"/>
    </ligand>
</feature>
<gene>
    <name evidence="13" type="ORF">SDRG_06654</name>
</gene>